<evidence type="ECO:0000256" key="2">
    <source>
        <dbReference type="ARBA" id="ARBA00023002"/>
    </source>
</evidence>
<proteinExistence type="inferred from homology"/>
<dbReference type="Proteomes" id="UP000523161">
    <property type="component" value="Unassembled WGS sequence"/>
</dbReference>
<feature type="binding site" evidence="4">
    <location>
        <begin position="223"/>
        <end position="228"/>
    </location>
    <ligand>
        <name>NAD(+)</name>
        <dbReference type="ChEBI" id="CHEBI:57540"/>
    </ligand>
</feature>
<reference evidence="7 8" key="1">
    <citation type="submission" date="2020-06" db="EMBL/GenBank/DDBJ databases">
        <title>Rheinheimera sp. nov., a marine bacterium isolated from coastal.</title>
        <authorList>
            <person name="Yu Q."/>
            <person name="Qi Y."/>
            <person name="Pu J."/>
        </authorList>
    </citation>
    <scope>NUCLEOTIDE SEQUENCE [LARGE SCALE GENOMIC DNA]</scope>
    <source>
        <strain evidence="7 8">YQF-2</strain>
    </source>
</reference>
<protein>
    <recommendedName>
        <fullName evidence="4">N-succinylglutamate 5-semialdehyde dehydrogenase</fullName>
        <ecNumber evidence="4">1.2.1.71</ecNumber>
    </recommendedName>
    <alternativeName>
        <fullName evidence="4">Succinylglutamic semialdehyde dehydrogenase</fullName>
        <shortName evidence="4">SGSD</shortName>
    </alternativeName>
</protein>
<comment type="similarity">
    <text evidence="4">Belongs to the aldehyde dehydrogenase family. AstD subfamily.</text>
</comment>
<evidence type="ECO:0000256" key="1">
    <source>
        <dbReference type="ARBA" id="ARBA00022503"/>
    </source>
</evidence>
<accession>A0A7Y5AME9</accession>
<keyword evidence="1 4" id="KW-0056">Arginine metabolism</keyword>
<dbReference type="InterPro" id="IPR016161">
    <property type="entry name" value="Ald_DH/histidinol_DH"/>
</dbReference>
<name>A0A7Y5AME9_9GAMM</name>
<dbReference type="InterPro" id="IPR017649">
    <property type="entry name" value="SuccinylGlu_semiald_DH_AstD"/>
</dbReference>
<dbReference type="InterPro" id="IPR015590">
    <property type="entry name" value="Aldehyde_DH_dom"/>
</dbReference>
<dbReference type="NCBIfam" id="TIGR03240">
    <property type="entry name" value="arg_catab_astD"/>
    <property type="match status" value="1"/>
</dbReference>
<evidence type="ECO:0000256" key="4">
    <source>
        <dbReference type="HAMAP-Rule" id="MF_01174"/>
    </source>
</evidence>
<organism evidence="7 8">
    <name type="scientific">Rheinheimera lutimaris</name>
    <dbReference type="NCBI Taxonomy" id="2740584"/>
    <lineage>
        <taxon>Bacteria</taxon>
        <taxon>Pseudomonadati</taxon>
        <taxon>Pseudomonadota</taxon>
        <taxon>Gammaproteobacteria</taxon>
        <taxon>Chromatiales</taxon>
        <taxon>Chromatiaceae</taxon>
        <taxon>Rheinheimera</taxon>
    </lineage>
</organism>
<keyword evidence="3 4" id="KW-0520">NAD</keyword>
<dbReference type="Gene3D" id="3.40.309.10">
    <property type="entry name" value="Aldehyde Dehydrogenase, Chain A, domain 2"/>
    <property type="match status" value="1"/>
</dbReference>
<dbReference type="GO" id="GO:0019545">
    <property type="term" value="P:L-arginine catabolic process to succinate"/>
    <property type="evidence" value="ECO:0007669"/>
    <property type="project" value="UniProtKB-UniRule"/>
</dbReference>
<evidence type="ECO:0000256" key="3">
    <source>
        <dbReference type="ARBA" id="ARBA00023027"/>
    </source>
</evidence>
<dbReference type="Pfam" id="PF00171">
    <property type="entry name" value="Aldedh"/>
    <property type="match status" value="1"/>
</dbReference>
<dbReference type="PROSITE" id="PS00070">
    <property type="entry name" value="ALDEHYDE_DEHYDR_CYS"/>
    <property type="match status" value="1"/>
</dbReference>
<dbReference type="EC" id="1.2.1.71" evidence="4"/>
<dbReference type="RefSeq" id="WP_173499342.1">
    <property type="nucleotide sequence ID" value="NZ_JABSOD010000001.1"/>
</dbReference>
<dbReference type="InterPro" id="IPR016160">
    <property type="entry name" value="Ald_DH_CS_CYS"/>
</dbReference>
<dbReference type="GO" id="GO:0019544">
    <property type="term" value="P:L-arginine catabolic process to L-glutamate"/>
    <property type="evidence" value="ECO:0007669"/>
    <property type="project" value="UniProtKB-UniRule"/>
</dbReference>
<dbReference type="SUPFAM" id="SSF53720">
    <property type="entry name" value="ALDH-like"/>
    <property type="match status" value="1"/>
</dbReference>
<dbReference type="AlphaFoldDB" id="A0A7Y5AME9"/>
<dbReference type="PANTHER" id="PTHR11699">
    <property type="entry name" value="ALDEHYDE DEHYDROGENASE-RELATED"/>
    <property type="match status" value="1"/>
</dbReference>
<keyword evidence="8" id="KW-1185">Reference proteome</keyword>
<comment type="catalytic activity">
    <reaction evidence="4">
        <text>N-succinyl-L-glutamate 5-semialdehyde + NAD(+) + H2O = N-succinyl-L-glutamate + NADH + 2 H(+)</text>
        <dbReference type="Rhea" id="RHEA:10812"/>
        <dbReference type="ChEBI" id="CHEBI:15377"/>
        <dbReference type="ChEBI" id="CHEBI:15378"/>
        <dbReference type="ChEBI" id="CHEBI:57540"/>
        <dbReference type="ChEBI" id="CHEBI:57945"/>
        <dbReference type="ChEBI" id="CHEBI:58520"/>
        <dbReference type="ChEBI" id="CHEBI:58763"/>
        <dbReference type="EC" id="1.2.1.71"/>
    </reaction>
</comment>
<dbReference type="EMBL" id="JABSOD010000001">
    <property type="protein sequence ID" value="NRQ41088.1"/>
    <property type="molecule type" value="Genomic_DNA"/>
</dbReference>
<dbReference type="FunFam" id="3.40.605.10:FF:000010">
    <property type="entry name" value="N-succinylglutamate 5-semialdehyde dehydrogenase"/>
    <property type="match status" value="1"/>
</dbReference>
<dbReference type="CDD" id="cd07095">
    <property type="entry name" value="ALDH_SGSD_AstD"/>
    <property type="match status" value="1"/>
</dbReference>
<dbReference type="InterPro" id="IPR016162">
    <property type="entry name" value="Ald_DH_N"/>
</dbReference>
<evidence type="ECO:0000259" key="6">
    <source>
        <dbReference type="Pfam" id="PF00171"/>
    </source>
</evidence>
<dbReference type="UniPathway" id="UPA00185">
    <property type="reaction ID" value="UER00282"/>
</dbReference>
<gene>
    <name evidence="4 7" type="primary">astD</name>
    <name evidence="7" type="ORF">HRH59_00670</name>
</gene>
<dbReference type="InterPro" id="IPR016163">
    <property type="entry name" value="Ald_DH_C"/>
</dbReference>
<feature type="domain" description="Aldehyde dehydrogenase" evidence="6">
    <location>
        <begin position="12"/>
        <end position="463"/>
    </location>
</feature>
<feature type="active site" evidence="4 5">
    <location>
        <position position="246"/>
    </location>
</feature>
<evidence type="ECO:0000256" key="5">
    <source>
        <dbReference type="PROSITE-ProRule" id="PRU10007"/>
    </source>
</evidence>
<dbReference type="PROSITE" id="PS00687">
    <property type="entry name" value="ALDEHYDE_DEHYDR_GLU"/>
    <property type="match status" value="1"/>
</dbReference>
<dbReference type="NCBIfam" id="NF006992">
    <property type="entry name" value="PRK09457.1"/>
    <property type="match status" value="1"/>
</dbReference>
<dbReference type="HAMAP" id="MF_01174">
    <property type="entry name" value="Aldedh_AstD"/>
    <property type="match status" value="1"/>
</dbReference>
<feature type="active site" evidence="4">
    <location>
        <position position="280"/>
    </location>
</feature>
<dbReference type="Gene3D" id="3.40.605.10">
    <property type="entry name" value="Aldehyde Dehydrogenase, Chain A, domain 1"/>
    <property type="match status" value="1"/>
</dbReference>
<comment type="function">
    <text evidence="4">Catalyzes the NAD-dependent reduction of succinylglutamate semialdehyde into succinylglutamate.</text>
</comment>
<comment type="pathway">
    <text evidence="4">Amino-acid degradation; L-arginine degradation via AST pathway; L-glutamate and succinate from L-arginine: step 4/5.</text>
</comment>
<sequence>MKHAEHYINGSWVDGAGKPFQSLDPAKNKPVWQGRAATAEQVDAAVKSARKAQYDWAGFSFEQRVEVVKKFAELLSSNKEALALSIAEETGKALWEARTEVAAMTGKIDISVRAYQERTGSKENPMPQGRAFIRHKPHGVVAVFGPYNFPGHLPNGHIVPALLAGNAVVFKPSELTPKVAEDTVKLWQQAGLPAGVLSLLQGEVDTGKAIAAHDGIDGIFFTGSSRTGHYLHQQFAGRPDKILALEMGGNNPLIVQDVSNIDATVHDIVQSAFISAGQRCTCARKLFLPTGAQGDAILKRLLEVSRNIKVGLYDAAEQPFMGSMISVAAAKGMLAVQQQLVDLGGEILLEMRHLDENTALVTPGIVECTKVANFPDDEHFGPLLKVFRFTDFDQAIDAANATQFGLSAGLLSDSAELYQHFFRRIRAGIVNWNRPITGASSAAPFGGIGSSGNHRASAYYAADYCAYPVASVELEQVVMPEQLSPGLSF</sequence>
<evidence type="ECO:0000313" key="7">
    <source>
        <dbReference type="EMBL" id="NRQ41088.1"/>
    </source>
</evidence>
<comment type="caution">
    <text evidence="7">The sequence shown here is derived from an EMBL/GenBank/DDBJ whole genome shotgun (WGS) entry which is preliminary data.</text>
</comment>
<evidence type="ECO:0000313" key="8">
    <source>
        <dbReference type="Proteomes" id="UP000523161"/>
    </source>
</evidence>
<dbReference type="GO" id="GO:0043824">
    <property type="term" value="F:succinylglutamate-semialdehyde dehydrogenase activity"/>
    <property type="evidence" value="ECO:0007669"/>
    <property type="project" value="UniProtKB-EC"/>
</dbReference>
<dbReference type="InterPro" id="IPR029510">
    <property type="entry name" value="Ald_DH_CS_GLU"/>
</dbReference>
<keyword evidence="2 4" id="KW-0560">Oxidoreductase</keyword>